<dbReference type="PANTHER" id="PTHR35176">
    <property type="entry name" value="HEME OXYGENASE HI_0854-RELATED"/>
    <property type="match status" value="1"/>
</dbReference>
<keyword evidence="4" id="KW-1185">Reference proteome</keyword>
<dbReference type="PANTHER" id="PTHR35176:SF6">
    <property type="entry name" value="HEME OXYGENASE HI_0854-RELATED"/>
    <property type="match status" value="1"/>
</dbReference>
<sequence>MSYPPGSFDGMALSVEEREQFLAEPHIGALSVVERPDRAPLTVPIWYQYTPGGELWIRTAPDSRKGRAIAAAGRFSLLVERTEPTIRYVSVEGPVVRTTPDEAELSWEMAARYLPEDKVAGFVEYERTQLGEHAVFYLRPEHWLATDLGAL</sequence>
<proteinExistence type="predicted"/>
<gene>
    <name evidence="3" type="ORF">GCM10022222_72170</name>
</gene>
<dbReference type="EMBL" id="BAAAZN010000021">
    <property type="protein sequence ID" value="GAA3577031.1"/>
    <property type="molecule type" value="Genomic_DNA"/>
</dbReference>
<dbReference type="Pfam" id="PF01243">
    <property type="entry name" value="PNPOx_N"/>
    <property type="match status" value="1"/>
</dbReference>
<dbReference type="InterPro" id="IPR011576">
    <property type="entry name" value="Pyridox_Oxase_N"/>
</dbReference>
<reference evidence="4" key="1">
    <citation type="journal article" date="2019" name="Int. J. Syst. Evol. Microbiol.">
        <title>The Global Catalogue of Microorganisms (GCM) 10K type strain sequencing project: providing services to taxonomists for standard genome sequencing and annotation.</title>
        <authorList>
            <consortium name="The Broad Institute Genomics Platform"/>
            <consortium name="The Broad Institute Genome Sequencing Center for Infectious Disease"/>
            <person name="Wu L."/>
            <person name="Ma J."/>
        </authorList>
    </citation>
    <scope>NUCLEOTIDE SEQUENCE [LARGE SCALE GENOMIC DNA]</scope>
    <source>
        <strain evidence="4">JCM 16898</strain>
    </source>
</reference>
<evidence type="ECO:0000313" key="4">
    <source>
        <dbReference type="Proteomes" id="UP001500689"/>
    </source>
</evidence>
<feature type="domain" description="Pyridoxamine 5'-phosphate oxidase N-terminal" evidence="2">
    <location>
        <begin position="16"/>
        <end position="145"/>
    </location>
</feature>
<name>A0ABP6Y5S8_9PSEU</name>
<accession>A0ABP6Y5S8</accession>
<evidence type="ECO:0000259" key="2">
    <source>
        <dbReference type="Pfam" id="PF01243"/>
    </source>
</evidence>
<dbReference type="InterPro" id="IPR012349">
    <property type="entry name" value="Split_barrel_FMN-bd"/>
</dbReference>
<comment type="caution">
    <text evidence="3">The sequence shown here is derived from an EMBL/GenBank/DDBJ whole genome shotgun (WGS) entry which is preliminary data.</text>
</comment>
<evidence type="ECO:0000256" key="1">
    <source>
        <dbReference type="ARBA" id="ARBA00023002"/>
    </source>
</evidence>
<evidence type="ECO:0000313" key="3">
    <source>
        <dbReference type="EMBL" id="GAA3577031.1"/>
    </source>
</evidence>
<protein>
    <submittedName>
        <fullName evidence="3">Pyridoxamine 5'-phosphate oxidase family protein</fullName>
    </submittedName>
</protein>
<dbReference type="InterPro" id="IPR052019">
    <property type="entry name" value="F420H2_bilvrd_red/Heme_oxyg"/>
</dbReference>
<dbReference type="Gene3D" id="2.30.110.10">
    <property type="entry name" value="Electron Transport, Fmn-binding Protein, Chain A"/>
    <property type="match status" value="1"/>
</dbReference>
<organism evidence="3 4">
    <name type="scientific">Amycolatopsis ultiminotia</name>
    <dbReference type="NCBI Taxonomy" id="543629"/>
    <lineage>
        <taxon>Bacteria</taxon>
        <taxon>Bacillati</taxon>
        <taxon>Actinomycetota</taxon>
        <taxon>Actinomycetes</taxon>
        <taxon>Pseudonocardiales</taxon>
        <taxon>Pseudonocardiaceae</taxon>
        <taxon>Amycolatopsis</taxon>
    </lineage>
</organism>
<keyword evidence="1" id="KW-0560">Oxidoreductase</keyword>
<dbReference type="SUPFAM" id="SSF50475">
    <property type="entry name" value="FMN-binding split barrel"/>
    <property type="match status" value="1"/>
</dbReference>
<dbReference type="Proteomes" id="UP001500689">
    <property type="component" value="Unassembled WGS sequence"/>
</dbReference>